<feature type="transmembrane region" description="Helical" evidence="9">
    <location>
        <begin position="89"/>
        <end position="110"/>
    </location>
</feature>
<comment type="function">
    <text evidence="9">Part of the tripartite ATP-independent periplasmic (TRAP) transport system.</text>
</comment>
<evidence type="ECO:0000256" key="2">
    <source>
        <dbReference type="ARBA" id="ARBA00022448"/>
    </source>
</evidence>
<dbReference type="Proteomes" id="UP000182312">
    <property type="component" value="Unassembled WGS sequence"/>
</dbReference>
<keyword evidence="3" id="KW-1003">Cell membrane</keyword>
<dbReference type="PANTHER" id="PTHR35011:SF2">
    <property type="entry name" value="2,3-DIKETO-L-GULONATE TRAP TRANSPORTER SMALL PERMEASE PROTEIN YIAM"/>
    <property type="match status" value="1"/>
</dbReference>
<feature type="transmembrane region" description="Helical" evidence="9">
    <location>
        <begin position="12"/>
        <end position="38"/>
    </location>
</feature>
<keyword evidence="2 9" id="KW-0813">Transport</keyword>
<sequence>MKPILRFVDHLFYLQVALAAVMAFAMGILVFTSALMRYLVGAPLGFSDELVALMFVSLSFLCLPYATRRGLNIKLSLLTDRLGPAAEKLVAVVAGLLTVVILTVFSGAAIEEIVFSYEIQETTNVAEVPVYPFKALVLFASFSTALAMFLTTLTGPVPGGAQEPTSLEEIE</sequence>
<evidence type="ECO:0000313" key="12">
    <source>
        <dbReference type="Proteomes" id="UP000182312"/>
    </source>
</evidence>
<reference evidence="11 12" key="1">
    <citation type="submission" date="2016-10" db="EMBL/GenBank/DDBJ databases">
        <authorList>
            <person name="de Groot N.N."/>
        </authorList>
    </citation>
    <scope>NUCLEOTIDE SEQUENCE [LARGE SCALE GENOMIC DNA]</scope>
    <source>
        <strain evidence="11 12">CGMCC 1.6117</strain>
    </source>
</reference>
<comment type="subunit">
    <text evidence="9">The complex comprises the extracytoplasmic solute receptor protein and the two transmembrane proteins.</text>
</comment>
<dbReference type="OrthoDB" id="4250245at2"/>
<evidence type="ECO:0000256" key="5">
    <source>
        <dbReference type="ARBA" id="ARBA00022692"/>
    </source>
</evidence>
<proteinExistence type="inferred from homology"/>
<feature type="transmembrane region" description="Helical" evidence="9">
    <location>
        <begin position="130"/>
        <end position="150"/>
    </location>
</feature>
<evidence type="ECO:0000256" key="4">
    <source>
        <dbReference type="ARBA" id="ARBA00022519"/>
    </source>
</evidence>
<dbReference type="AlphaFoldDB" id="A0A1I0TF73"/>
<comment type="similarity">
    <text evidence="8 9">Belongs to the TRAP transporter small permease family.</text>
</comment>
<evidence type="ECO:0000256" key="7">
    <source>
        <dbReference type="ARBA" id="ARBA00023136"/>
    </source>
</evidence>
<organism evidence="11 12">
    <name type="scientific">Paracoccus halophilus</name>
    <dbReference type="NCBI Taxonomy" id="376733"/>
    <lineage>
        <taxon>Bacteria</taxon>
        <taxon>Pseudomonadati</taxon>
        <taxon>Pseudomonadota</taxon>
        <taxon>Alphaproteobacteria</taxon>
        <taxon>Rhodobacterales</taxon>
        <taxon>Paracoccaceae</taxon>
        <taxon>Paracoccus</taxon>
    </lineage>
</organism>
<accession>A0A1I0TF73</accession>
<dbReference type="GO" id="GO:0005886">
    <property type="term" value="C:plasma membrane"/>
    <property type="evidence" value="ECO:0007669"/>
    <property type="project" value="UniProtKB-SubCell"/>
</dbReference>
<dbReference type="EMBL" id="FOJO01000007">
    <property type="protein sequence ID" value="SFA50405.1"/>
    <property type="molecule type" value="Genomic_DNA"/>
</dbReference>
<gene>
    <name evidence="11" type="ORF">SAMN04487972_107148</name>
</gene>
<keyword evidence="5 9" id="KW-0812">Transmembrane</keyword>
<keyword evidence="6 9" id="KW-1133">Transmembrane helix</keyword>
<comment type="subcellular location">
    <subcellularLocation>
        <location evidence="1 9">Cell inner membrane</location>
        <topology evidence="1 9">Multi-pass membrane protein</topology>
    </subcellularLocation>
</comment>
<evidence type="ECO:0000256" key="1">
    <source>
        <dbReference type="ARBA" id="ARBA00004429"/>
    </source>
</evidence>
<dbReference type="PANTHER" id="PTHR35011">
    <property type="entry name" value="2,3-DIKETO-L-GULONATE TRAP TRANSPORTER SMALL PERMEASE PROTEIN YIAM"/>
    <property type="match status" value="1"/>
</dbReference>
<dbReference type="Pfam" id="PF04290">
    <property type="entry name" value="DctQ"/>
    <property type="match status" value="1"/>
</dbReference>
<evidence type="ECO:0000256" key="9">
    <source>
        <dbReference type="RuleBase" id="RU369079"/>
    </source>
</evidence>
<protein>
    <recommendedName>
        <fullName evidence="9">TRAP transporter small permease protein</fullName>
    </recommendedName>
</protein>
<dbReference type="InterPro" id="IPR007387">
    <property type="entry name" value="TRAP_DctQ"/>
</dbReference>
<evidence type="ECO:0000256" key="8">
    <source>
        <dbReference type="ARBA" id="ARBA00038436"/>
    </source>
</evidence>
<evidence type="ECO:0000256" key="6">
    <source>
        <dbReference type="ARBA" id="ARBA00022989"/>
    </source>
</evidence>
<name>A0A1I0TF73_9RHOB</name>
<evidence type="ECO:0000256" key="3">
    <source>
        <dbReference type="ARBA" id="ARBA00022475"/>
    </source>
</evidence>
<feature type="domain" description="Tripartite ATP-independent periplasmic transporters DctQ component" evidence="10">
    <location>
        <begin position="27"/>
        <end position="150"/>
    </location>
</feature>
<dbReference type="InterPro" id="IPR055348">
    <property type="entry name" value="DctQ"/>
</dbReference>
<evidence type="ECO:0000259" key="10">
    <source>
        <dbReference type="Pfam" id="PF04290"/>
    </source>
</evidence>
<feature type="transmembrane region" description="Helical" evidence="9">
    <location>
        <begin position="50"/>
        <end position="68"/>
    </location>
</feature>
<dbReference type="GO" id="GO:0022857">
    <property type="term" value="F:transmembrane transporter activity"/>
    <property type="evidence" value="ECO:0007669"/>
    <property type="project" value="UniProtKB-UniRule"/>
</dbReference>
<dbReference type="GO" id="GO:0015740">
    <property type="term" value="P:C4-dicarboxylate transport"/>
    <property type="evidence" value="ECO:0007669"/>
    <property type="project" value="TreeGrafter"/>
</dbReference>
<keyword evidence="7 9" id="KW-0472">Membrane</keyword>
<evidence type="ECO:0000313" key="11">
    <source>
        <dbReference type="EMBL" id="SFA50405.1"/>
    </source>
</evidence>
<dbReference type="RefSeq" id="WP_074948064.1">
    <property type="nucleotide sequence ID" value="NZ_FOJO01000007.1"/>
</dbReference>
<keyword evidence="4 9" id="KW-0997">Cell inner membrane</keyword>